<dbReference type="InterPro" id="IPR027417">
    <property type="entry name" value="P-loop_NTPase"/>
</dbReference>
<evidence type="ECO:0000256" key="2">
    <source>
        <dbReference type="ARBA" id="ARBA00022821"/>
    </source>
</evidence>
<proteinExistence type="inferred from homology"/>
<evidence type="ECO:0000256" key="3">
    <source>
        <dbReference type="SAM" id="MobiDB-lite"/>
    </source>
</evidence>
<dbReference type="InterPro" id="IPR008808">
    <property type="entry name" value="Powdery_mildew-R_dom"/>
</dbReference>
<dbReference type="PANTHER" id="PTHR36766">
    <property type="entry name" value="PLANT BROAD-SPECTRUM MILDEW RESISTANCE PROTEIN RPW8"/>
    <property type="match status" value="1"/>
</dbReference>
<dbReference type="EMBL" id="JAXQNO010000020">
    <property type="protein sequence ID" value="KAK4772597.1"/>
    <property type="molecule type" value="Genomic_DNA"/>
</dbReference>
<evidence type="ECO:0008006" key="8">
    <source>
        <dbReference type="Google" id="ProtNLM"/>
    </source>
</evidence>
<accession>A0AAN7L144</accession>
<keyword evidence="2" id="KW-0611">Plant defense</keyword>
<evidence type="ECO:0000313" key="6">
    <source>
        <dbReference type="EMBL" id="KAK4772597.1"/>
    </source>
</evidence>
<dbReference type="InterPro" id="IPR042197">
    <property type="entry name" value="Apaf_helical"/>
</dbReference>
<dbReference type="GO" id="GO:0006952">
    <property type="term" value="P:defense response"/>
    <property type="evidence" value="ECO:0007669"/>
    <property type="project" value="UniProtKB-KW"/>
</dbReference>
<protein>
    <recommendedName>
        <fullName evidence="8">Disease resistance protein</fullName>
    </recommendedName>
</protein>
<sequence>MEVTSTGCLPKDPSSAGEILPGPSSYSADRNQKSNDPKLSDAFEELFKNVQKGLENTSIGSIFEGLGSTLRLLEPIIKENDLPNLPKEKIDELTELMAKGSGLVSTCLRSRRHLIHMSHHLYAKKLQKLQDSILRIFQVFLPLSSCRESKELLLEVRGLDLEIQKLNNIIQSKARGNGKRTEGVDCCKIPFEPSFIVGLDDSFHKLKQQLLEGGVSKLVISAPKGFGKTTLVKKLSHDSDIEGKFKNIFFLNISKSPAFIDLVRQLIQFHHDGPEVPNIVTEDDAIYHFRLLLAKRGNSLPVLLILDDAPAASEPLLQKFMFEEIPDYKILVTSTSKFPSFGHAHQLSKLNHEDAKKLFLHSAVPHFEDPPLPDEDLTEKIVELCNGSPLLLITVGKSLCGKHPSIWRSRLLEWSQDPPILDSEGEIPDHLGKMRTKLERIHRGHGTTNKVTRSCIHGSGSISVHLETPCND</sequence>
<keyword evidence="7" id="KW-1185">Reference proteome</keyword>
<dbReference type="InterPro" id="IPR002182">
    <property type="entry name" value="NB-ARC"/>
</dbReference>
<dbReference type="PRINTS" id="PR00364">
    <property type="entry name" value="DISEASERSIST"/>
</dbReference>
<gene>
    <name evidence="6" type="ORF">SAY86_014372</name>
</gene>
<dbReference type="Proteomes" id="UP001346149">
    <property type="component" value="Unassembled WGS sequence"/>
</dbReference>
<dbReference type="SUPFAM" id="SSF52540">
    <property type="entry name" value="P-loop containing nucleoside triphosphate hydrolases"/>
    <property type="match status" value="1"/>
</dbReference>
<name>A0AAN7L144_TRANT</name>
<evidence type="ECO:0000259" key="5">
    <source>
        <dbReference type="Pfam" id="PF05659"/>
    </source>
</evidence>
<comment type="caution">
    <text evidence="6">The sequence shown here is derived from an EMBL/GenBank/DDBJ whole genome shotgun (WGS) entry which is preliminary data.</text>
</comment>
<dbReference type="Pfam" id="PF00931">
    <property type="entry name" value="NB-ARC"/>
    <property type="match status" value="1"/>
</dbReference>
<reference evidence="6 7" key="1">
    <citation type="journal article" date="2023" name="Hortic Res">
        <title>Pangenome of water caltrop reveals structural variations and asymmetric subgenome divergence after allopolyploidization.</title>
        <authorList>
            <person name="Zhang X."/>
            <person name="Chen Y."/>
            <person name="Wang L."/>
            <person name="Yuan Y."/>
            <person name="Fang M."/>
            <person name="Shi L."/>
            <person name="Lu R."/>
            <person name="Comes H.P."/>
            <person name="Ma Y."/>
            <person name="Chen Y."/>
            <person name="Huang G."/>
            <person name="Zhou Y."/>
            <person name="Zheng Z."/>
            <person name="Qiu Y."/>
        </authorList>
    </citation>
    <scope>NUCLEOTIDE SEQUENCE [LARGE SCALE GENOMIC DNA]</scope>
    <source>
        <strain evidence="6">F231</strain>
    </source>
</reference>
<dbReference type="PANTHER" id="PTHR36766:SF3">
    <property type="entry name" value="RPW8 DOMAIN-CONTAINING PROTEIN"/>
    <property type="match status" value="1"/>
</dbReference>
<evidence type="ECO:0000259" key="4">
    <source>
        <dbReference type="Pfam" id="PF00931"/>
    </source>
</evidence>
<feature type="domain" description="NB-ARC" evidence="4">
    <location>
        <begin position="201"/>
        <end position="359"/>
    </location>
</feature>
<organism evidence="6 7">
    <name type="scientific">Trapa natans</name>
    <name type="common">Water chestnut</name>
    <dbReference type="NCBI Taxonomy" id="22666"/>
    <lineage>
        <taxon>Eukaryota</taxon>
        <taxon>Viridiplantae</taxon>
        <taxon>Streptophyta</taxon>
        <taxon>Embryophyta</taxon>
        <taxon>Tracheophyta</taxon>
        <taxon>Spermatophyta</taxon>
        <taxon>Magnoliopsida</taxon>
        <taxon>eudicotyledons</taxon>
        <taxon>Gunneridae</taxon>
        <taxon>Pentapetalae</taxon>
        <taxon>rosids</taxon>
        <taxon>malvids</taxon>
        <taxon>Myrtales</taxon>
        <taxon>Lythraceae</taxon>
        <taxon>Trapa</taxon>
    </lineage>
</organism>
<evidence type="ECO:0000256" key="1">
    <source>
        <dbReference type="ARBA" id="ARBA00008894"/>
    </source>
</evidence>
<dbReference type="Pfam" id="PF05659">
    <property type="entry name" value="RPW8"/>
    <property type="match status" value="1"/>
</dbReference>
<dbReference type="Gene3D" id="1.10.8.430">
    <property type="entry name" value="Helical domain of apoptotic protease-activating factors"/>
    <property type="match status" value="1"/>
</dbReference>
<feature type="domain" description="RPW8" evidence="5">
    <location>
        <begin position="39"/>
        <end position="163"/>
    </location>
</feature>
<dbReference type="AlphaFoldDB" id="A0AAN7L144"/>
<dbReference type="Gene3D" id="3.40.50.300">
    <property type="entry name" value="P-loop containing nucleotide triphosphate hydrolases"/>
    <property type="match status" value="1"/>
</dbReference>
<feature type="region of interest" description="Disordered" evidence="3">
    <location>
        <begin position="1"/>
        <end position="37"/>
    </location>
</feature>
<dbReference type="GO" id="GO:0043531">
    <property type="term" value="F:ADP binding"/>
    <property type="evidence" value="ECO:0007669"/>
    <property type="project" value="InterPro"/>
</dbReference>
<comment type="similarity">
    <text evidence="1">Belongs to the disease resistance NB-LRR family.</text>
</comment>
<evidence type="ECO:0000313" key="7">
    <source>
        <dbReference type="Proteomes" id="UP001346149"/>
    </source>
</evidence>